<evidence type="ECO:0000256" key="1">
    <source>
        <dbReference type="ARBA" id="ARBA00010088"/>
    </source>
</evidence>
<proteinExistence type="inferred from homology"/>
<comment type="caution">
    <text evidence="5">The sequence shown here is derived from an EMBL/GenBank/DDBJ whole genome shotgun (WGS) entry which is preliminary data.</text>
</comment>
<accession>A0ABQ3ZJ25</accession>
<feature type="signal peptide" evidence="3">
    <location>
        <begin position="1"/>
        <end position="17"/>
    </location>
</feature>
<keyword evidence="6" id="KW-1185">Reference proteome</keyword>
<protein>
    <submittedName>
        <fullName evidence="5">Alpha/beta hydrolase</fullName>
    </submittedName>
</protein>
<dbReference type="Pfam" id="PF08386">
    <property type="entry name" value="Abhydrolase_4"/>
    <property type="match status" value="1"/>
</dbReference>
<dbReference type="InterPro" id="IPR029058">
    <property type="entry name" value="AB_hydrolase_fold"/>
</dbReference>
<dbReference type="GO" id="GO:0016787">
    <property type="term" value="F:hydrolase activity"/>
    <property type="evidence" value="ECO:0007669"/>
    <property type="project" value="UniProtKB-KW"/>
</dbReference>
<organism evidence="5 6">
    <name type="scientific">Winogradskya humida</name>
    <dbReference type="NCBI Taxonomy" id="113566"/>
    <lineage>
        <taxon>Bacteria</taxon>
        <taxon>Bacillati</taxon>
        <taxon>Actinomycetota</taxon>
        <taxon>Actinomycetes</taxon>
        <taxon>Micromonosporales</taxon>
        <taxon>Micromonosporaceae</taxon>
        <taxon>Winogradskya</taxon>
    </lineage>
</organism>
<gene>
    <name evidence="5" type="ORF">Ahu01nite_017020</name>
</gene>
<sequence length="436" mass="46921">MTIASVLALVMTAGAVAAPAPVPISWTSCGNSAECATLQLPVDWSDPGGEKFGFRVARHQAKPELRVGTLVFGPGGPGDSGVGVITDPKRFDRFSQDLIDRFDIVSYDPRGVGQSSPMPCPAPASPVITSAADFDLRIQQNQAAWATCREDYGPLWEHADSLSTVRDIDALRSALGERQLTFHGSSYGTLVGELYAETYPSRTRAVVLESSVDHSQRTAGFLRTQAWALQDSFDAFAAWCDATESCALHGKDVHAEWAALLDAAGPDELWDLTATAHRSMYAPDYAGFAAAIATGDIEKQSAPQPTTAVFCNDWALPVRDYASYQRLITSNATRDLRYSAGVLAIGTCLGWPQPVTNPQHRLDVHTRTPLLLINARHDPASGYNWARSVAAQLGRHGVLLTYDGAGHGSYNRSTCVKAAVDAYLLNLTVPRRGTVC</sequence>
<evidence type="ECO:0000313" key="5">
    <source>
        <dbReference type="EMBL" id="GIE18600.1"/>
    </source>
</evidence>
<dbReference type="RefSeq" id="WP_203835861.1">
    <property type="nucleotide sequence ID" value="NZ_BAAATV010000003.1"/>
</dbReference>
<dbReference type="EMBL" id="BOMN01000022">
    <property type="protein sequence ID" value="GIE18600.1"/>
    <property type="molecule type" value="Genomic_DNA"/>
</dbReference>
<dbReference type="PANTHER" id="PTHR43248">
    <property type="entry name" value="2-SUCCINYL-6-HYDROXY-2,4-CYCLOHEXADIENE-1-CARBOXYLATE SYNTHASE"/>
    <property type="match status" value="1"/>
</dbReference>
<comment type="similarity">
    <text evidence="1">Belongs to the peptidase S33 family.</text>
</comment>
<dbReference type="InterPro" id="IPR051601">
    <property type="entry name" value="Serine_prot/Carboxylest_S33"/>
</dbReference>
<evidence type="ECO:0000313" key="6">
    <source>
        <dbReference type="Proteomes" id="UP000603200"/>
    </source>
</evidence>
<evidence type="ECO:0000256" key="2">
    <source>
        <dbReference type="ARBA" id="ARBA00022801"/>
    </source>
</evidence>
<keyword evidence="3" id="KW-0732">Signal</keyword>
<dbReference type="InterPro" id="IPR013595">
    <property type="entry name" value="Pept_S33_TAP-like_C"/>
</dbReference>
<dbReference type="PANTHER" id="PTHR43248:SF30">
    <property type="entry name" value="AB HYDROLASE-1 DOMAIN-CONTAINING PROTEIN"/>
    <property type="match status" value="1"/>
</dbReference>
<keyword evidence="2 5" id="KW-0378">Hydrolase</keyword>
<dbReference type="SUPFAM" id="SSF53474">
    <property type="entry name" value="alpha/beta-Hydrolases"/>
    <property type="match status" value="1"/>
</dbReference>
<dbReference type="Gene3D" id="3.40.50.1820">
    <property type="entry name" value="alpha/beta hydrolase"/>
    <property type="match status" value="1"/>
</dbReference>
<name>A0ABQ3ZJ25_9ACTN</name>
<evidence type="ECO:0000256" key="3">
    <source>
        <dbReference type="SAM" id="SignalP"/>
    </source>
</evidence>
<evidence type="ECO:0000259" key="4">
    <source>
        <dbReference type="Pfam" id="PF08386"/>
    </source>
</evidence>
<feature type="chain" id="PRO_5047007620" evidence="3">
    <location>
        <begin position="18"/>
        <end position="436"/>
    </location>
</feature>
<reference evidence="5 6" key="1">
    <citation type="submission" date="2021-01" db="EMBL/GenBank/DDBJ databases">
        <title>Whole genome shotgun sequence of Actinoplanes humidus NBRC 14915.</title>
        <authorList>
            <person name="Komaki H."/>
            <person name="Tamura T."/>
        </authorList>
    </citation>
    <scope>NUCLEOTIDE SEQUENCE [LARGE SCALE GENOMIC DNA]</scope>
    <source>
        <strain evidence="5 6">NBRC 14915</strain>
    </source>
</reference>
<feature type="domain" description="Peptidase S33 tripeptidyl aminopeptidase-like C-terminal" evidence="4">
    <location>
        <begin position="347"/>
        <end position="436"/>
    </location>
</feature>
<dbReference type="Proteomes" id="UP000603200">
    <property type="component" value="Unassembled WGS sequence"/>
</dbReference>